<dbReference type="Gene3D" id="1.10.10.10">
    <property type="entry name" value="Winged helix-like DNA-binding domain superfamily/Winged helix DNA-binding domain"/>
    <property type="match status" value="1"/>
</dbReference>
<dbReference type="SMART" id="SM00346">
    <property type="entry name" value="HTH_ICLR"/>
    <property type="match status" value="1"/>
</dbReference>
<proteinExistence type="predicted"/>
<evidence type="ECO:0000313" key="6">
    <source>
        <dbReference type="EMBL" id="MFC5380135.1"/>
    </source>
</evidence>
<dbReference type="Gene3D" id="3.30.450.40">
    <property type="match status" value="1"/>
</dbReference>
<sequence length="267" mass="27623">MSNVDGARVDSYGGRVPGAIQSVERAVAVLRLLATGPRPLSLGEVAGSLGLPKATTHGLLATLVAVGFVEHDRTTGHYSLDGGLHRVDSHRTDGNVLRSLSMNWADSLAAHAGEAVHVGMLVGRCVEVVHHVFRPDDTPQRLQTGLRLPVHATALGKVLLAAHPALVGVLGGDAPEAFTTRTLTGPADLVRTVAEVRARGFAVAVGEHEPDRADVAAPVRDAGGLVVGAVGLTGAVDRLCDGRGVVRARYAEQVVECARNVSAELAG</sequence>
<dbReference type="SUPFAM" id="SSF55781">
    <property type="entry name" value="GAF domain-like"/>
    <property type="match status" value="1"/>
</dbReference>
<dbReference type="Proteomes" id="UP001596122">
    <property type="component" value="Unassembled WGS sequence"/>
</dbReference>
<dbReference type="InterPro" id="IPR036390">
    <property type="entry name" value="WH_DNA-bd_sf"/>
</dbReference>
<organism evidence="6 7">
    <name type="scientific">Aquipuribacter nitratireducens</name>
    <dbReference type="NCBI Taxonomy" id="650104"/>
    <lineage>
        <taxon>Bacteria</taxon>
        <taxon>Bacillati</taxon>
        <taxon>Actinomycetota</taxon>
        <taxon>Actinomycetes</taxon>
        <taxon>Micrococcales</taxon>
        <taxon>Intrasporangiaceae</taxon>
        <taxon>Aquipuribacter</taxon>
    </lineage>
</organism>
<dbReference type="Pfam" id="PF01614">
    <property type="entry name" value="IclR_C"/>
    <property type="match status" value="1"/>
</dbReference>
<keyword evidence="1" id="KW-0805">Transcription regulation</keyword>
<evidence type="ECO:0000256" key="2">
    <source>
        <dbReference type="ARBA" id="ARBA00023125"/>
    </source>
</evidence>
<keyword evidence="7" id="KW-1185">Reference proteome</keyword>
<dbReference type="PANTHER" id="PTHR30136">
    <property type="entry name" value="HELIX-TURN-HELIX TRANSCRIPTIONAL REGULATOR, ICLR FAMILY"/>
    <property type="match status" value="1"/>
</dbReference>
<evidence type="ECO:0000256" key="1">
    <source>
        <dbReference type="ARBA" id="ARBA00023015"/>
    </source>
</evidence>
<dbReference type="InterPro" id="IPR005471">
    <property type="entry name" value="Tscrpt_reg_IclR_N"/>
</dbReference>
<dbReference type="PANTHER" id="PTHR30136:SF24">
    <property type="entry name" value="HTH-TYPE TRANSCRIPTIONAL REPRESSOR ALLR"/>
    <property type="match status" value="1"/>
</dbReference>
<dbReference type="PROSITE" id="PS51077">
    <property type="entry name" value="HTH_ICLR"/>
    <property type="match status" value="1"/>
</dbReference>
<comment type="caution">
    <text evidence="6">The sequence shown here is derived from an EMBL/GenBank/DDBJ whole genome shotgun (WGS) entry which is preliminary data.</text>
</comment>
<dbReference type="InterPro" id="IPR050707">
    <property type="entry name" value="HTH_MetabolicPath_Reg"/>
</dbReference>
<dbReference type="PROSITE" id="PS51078">
    <property type="entry name" value="ICLR_ED"/>
    <property type="match status" value="1"/>
</dbReference>
<evidence type="ECO:0000256" key="3">
    <source>
        <dbReference type="ARBA" id="ARBA00023163"/>
    </source>
</evidence>
<evidence type="ECO:0000259" key="5">
    <source>
        <dbReference type="PROSITE" id="PS51078"/>
    </source>
</evidence>
<dbReference type="InterPro" id="IPR029016">
    <property type="entry name" value="GAF-like_dom_sf"/>
</dbReference>
<dbReference type="Pfam" id="PF09339">
    <property type="entry name" value="HTH_IclR"/>
    <property type="match status" value="1"/>
</dbReference>
<name>A0ABW0GJU8_9MICO</name>
<accession>A0ABW0GJU8</accession>
<protein>
    <submittedName>
        <fullName evidence="6">IclR family transcriptional regulator</fullName>
    </submittedName>
</protein>
<dbReference type="InterPro" id="IPR014757">
    <property type="entry name" value="Tscrpt_reg_IclR_C"/>
</dbReference>
<evidence type="ECO:0000259" key="4">
    <source>
        <dbReference type="PROSITE" id="PS51077"/>
    </source>
</evidence>
<dbReference type="InterPro" id="IPR036388">
    <property type="entry name" value="WH-like_DNA-bd_sf"/>
</dbReference>
<dbReference type="EMBL" id="JBHSLD010000006">
    <property type="protein sequence ID" value="MFC5380135.1"/>
    <property type="molecule type" value="Genomic_DNA"/>
</dbReference>
<reference evidence="7" key="1">
    <citation type="journal article" date="2019" name="Int. J. Syst. Evol. Microbiol.">
        <title>The Global Catalogue of Microorganisms (GCM) 10K type strain sequencing project: providing services to taxonomists for standard genome sequencing and annotation.</title>
        <authorList>
            <consortium name="The Broad Institute Genomics Platform"/>
            <consortium name="The Broad Institute Genome Sequencing Center for Infectious Disease"/>
            <person name="Wu L."/>
            <person name="Ma J."/>
        </authorList>
    </citation>
    <scope>NUCLEOTIDE SEQUENCE [LARGE SCALE GENOMIC DNA]</scope>
    <source>
        <strain evidence="7">CCUG 43114</strain>
    </source>
</reference>
<gene>
    <name evidence="6" type="ORF">ACFPJ6_04985</name>
</gene>
<dbReference type="RefSeq" id="WP_340266989.1">
    <property type="nucleotide sequence ID" value="NZ_JBBEOG010000001.1"/>
</dbReference>
<feature type="domain" description="IclR-ED" evidence="5">
    <location>
        <begin position="83"/>
        <end position="267"/>
    </location>
</feature>
<keyword evidence="2" id="KW-0238">DNA-binding</keyword>
<dbReference type="SUPFAM" id="SSF46785">
    <property type="entry name" value="Winged helix' DNA-binding domain"/>
    <property type="match status" value="1"/>
</dbReference>
<feature type="domain" description="HTH iclR-type" evidence="4">
    <location>
        <begin position="20"/>
        <end position="82"/>
    </location>
</feature>
<evidence type="ECO:0000313" key="7">
    <source>
        <dbReference type="Proteomes" id="UP001596122"/>
    </source>
</evidence>
<keyword evidence="3" id="KW-0804">Transcription</keyword>